<protein>
    <submittedName>
        <fullName evidence="1">Uncharacterized protein</fullName>
    </submittedName>
</protein>
<evidence type="ECO:0000313" key="1">
    <source>
        <dbReference type="EMBL" id="KCZ54672.1"/>
    </source>
</evidence>
<reference evidence="1 2" key="1">
    <citation type="journal article" date="2014" name="Antonie Van Leeuwenhoek">
        <title>Hyphomonas beringensis sp. nov. and Hyphomonas chukchiensis sp. nov., isolated from surface seawater of the Bering Sea and Chukchi Sea.</title>
        <authorList>
            <person name="Li C."/>
            <person name="Lai Q."/>
            <person name="Li G."/>
            <person name="Dong C."/>
            <person name="Wang J."/>
            <person name="Liao Y."/>
            <person name="Shao Z."/>
        </authorList>
    </citation>
    <scope>NUCLEOTIDE SEQUENCE [LARGE SCALE GENOMIC DNA]</scope>
    <source>
        <strain evidence="1 2">25B14_1</strain>
    </source>
</reference>
<dbReference type="EMBL" id="AWFF01000036">
    <property type="protein sequence ID" value="KCZ54672.1"/>
    <property type="molecule type" value="Genomic_DNA"/>
</dbReference>
<proteinExistence type="predicted"/>
<dbReference type="AlphaFoldDB" id="A0A062U8U2"/>
<accession>A0A062U8U2</accession>
<comment type="caution">
    <text evidence="1">The sequence shown here is derived from an EMBL/GenBank/DDBJ whole genome shotgun (WGS) entry which is preliminary data.</text>
</comment>
<evidence type="ECO:0000313" key="2">
    <source>
        <dbReference type="Proteomes" id="UP000027037"/>
    </source>
</evidence>
<organism evidence="1 2">
    <name type="scientific">Hyphomonas beringensis</name>
    <dbReference type="NCBI Taxonomy" id="1280946"/>
    <lineage>
        <taxon>Bacteria</taxon>
        <taxon>Pseudomonadati</taxon>
        <taxon>Pseudomonadota</taxon>
        <taxon>Alphaproteobacteria</taxon>
        <taxon>Hyphomonadales</taxon>
        <taxon>Hyphomonadaceae</taxon>
        <taxon>Hyphomonas</taxon>
    </lineage>
</organism>
<sequence>MRDFEKFLALIFERTAGSVFRPVILVSHEKHAELVVDMTFLHPVFEGMPERVDDMPFGREET</sequence>
<name>A0A062U8U2_9PROT</name>
<keyword evidence="2" id="KW-1185">Reference proteome</keyword>
<dbReference type="Proteomes" id="UP000027037">
    <property type="component" value="Unassembled WGS sequence"/>
</dbReference>
<gene>
    <name evidence="1" type="ORF">HY29_14060</name>
</gene>